<evidence type="ECO:0000313" key="1">
    <source>
        <dbReference type="EMBL" id="KIM23549.1"/>
    </source>
</evidence>
<name>A0A0C3AU59_SERVB</name>
<proteinExistence type="predicted"/>
<dbReference type="Gene3D" id="3.40.1090.10">
    <property type="entry name" value="Cytosolic phospholipase A2 catalytic domain"/>
    <property type="match status" value="1"/>
</dbReference>
<accession>A0A0C3AU59</accession>
<dbReference type="AlphaFoldDB" id="A0A0C3AU59"/>
<protein>
    <submittedName>
        <fullName evidence="1">Uncharacterized protein</fullName>
    </submittedName>
</protein>
<evidence type="ECO:0000313" key="2">
    <source>
        <dbReference type="Proteomes" id="UP000054097"/>
    </source>
</evidence>
<dbReference type="SUPFAM" id="SSF52151">
    <property type="entry name" value="FabD/lysophospholipase-like"/>
    <property type="match status" value="1"/>
</dbReference>
<reference evidence="2" key="2">
    <citation type="submission" date="2015-01" db="EMBL/GenBank/DDBJ databases">
        <title>Evolutionary Origins and Diversification of the Mycorrhizal Mutualists.</title>
        <authorList>
            <consortium name="DOE Joint Genome Institute"/>
            <consortium name="Mycorrhizal Genomics Consortium"/>
            <person name="Kohler A."/>
            <person name="Kuo A."/>
            <person name="Nagy L.G."/>
            <person name="Floudas D."/>
            <person name="Copeland A."/>
            <person name="Barry K.W."/>
            <person name="Cichocki N."/>
            <person name="Veneault-Fourrey C."/>
            <person name="LaButti K."/>
            <person name="Lindquist E.A."/>
            <person name="Lipzen A."/>
            <person name="Lundell T."/>
            <person name="Morin E."/>
            <person name="Murat C."/>
            <person name="Riley R."/>
            <person name="Ohm R."/>
            <person name="Sun H."/>
            <person name="Tunlid A."/>
            <person name="Henrissat B."/>
            <person name="Grigoriev I.V."/>
            <person name="Hibbett D.S."/>
            <person name="Martin F."/>
        </authorList>
    </citation>
    <scope>NUCLEOTIDE SEQUENCE [LARGE SCALE GENOMIC DNA]</scope>
    <source>
        <strain evidence="2">MAFF 305830</strain>
    </source>
</reference>
<dbReference type="HOGENOM" id="CLU_1797655_0_0_1"/>
<gene>
    <name evidence="1" type="ORF">M408DRAFT_332282</name>
</gene>
<dbReference type="Proteomes" id="UP000054097">
    <property type="component" value="Unassembled WGS sequence"/>
</dbReference>
<reference evidence="1 2" key="1">
    <citation type="submission" date="2014-04" db="EMBL/GenBank/DDBJ databases">
        <authorList>
            <consortium name="DOE Joint Genome Institute"/>
            <person name="Kuo A."/>
            <person name="Zuccaro A."/>
            <person name="Kohler A."/>
            <person name="Nagy L.G."/>
            <person name="Floudas D."/>
            <person name="Copeland A."/>
            <person name="Barry K.W."/>
            <person name="Cichocki N."/>
            <person name="Veneault-Fourrey C."/>
            <person name="LaButti K."/>
            <person name="Lindquist E.A."/>
            <person name="Lipzen A."/>
            <person name="Lundell T."/>
            <person name="Morin E."/>
            <person name="Murat C."/>
            <person name="Sun H."/>
            <person name="Tunlid A."/>
            <person name="Henrissat B."/>
            <person name="Grigoriev I.V."/>
            <person name="Hibbett D.S."/>
            <person name="Martin F."/>
            <person name="Nordberg H.P."/>
            <person name="Cantor M.N."/>
            <person name="Hua S.X."/>
        </authorList>
    </citation>
    <scope>NUCLEOTIDE SEQUENCE [LARGE SCALE GENOMIC DNA]</scope>
    <source>
        <strain evidence="1 2">MAFF 305830</strain>
    </source>
</reference>
<keyword evidence="2" id="KW-1185">Reference proteome</keyword>
<sequence length="144" mass="16170">MLAIFLAKLRMSVEEASDEFGTIIEQVYEPDGLTPSERSNRLRHCMEEVMKKRGFSIHLKLLDETQREECAGFVVVSLCSNIQTNVCLRTYSTRSHPSSTITVIEAVLATCASRSTFSPVPIGERHRRREYVGAGYGQTIPCAR</sequence>
<dbReference type="EMBL" id="KN824335">
    <property type="protein sequence ID" value="KIM23549.1"/>
    <property type="molecule type" value="Genomic_DNA"/>
</dbReference>
<dbReference type="OrthoDB" id="630895at2759"/>
<organism evidence="1 2">
    <name type="scientific">Serendipita vermifera MAFF 305830</name>
    <dbReference type="NCBI Taxonomy" id="933852"/>
    <lineage>
        <taxon>Eukaryota</taxon>
        <taxon>Fungi</taxon>
        <taxon>Dikarya</taxon>
        <taxon>Basidiomycota</taxon>
        <taxon>Agaricomycotina</taxon>
        <taxon>Agaricomycetes</taxon>
        <taxon>Sebacinales</taxon>
        <taxon>Serendipitaceae</taxon>
        <taxon>Serendipita</taxon>
    </lineage>
</organism>
<dbReference type="InterPro" id="IPR016035">
    <property type="entry name" value="Acyl_Trfase/lysoPLipase"/>
</dbReference>